<gene>
    <name evidence="2" type="ORF">PCOR1329_LOCUS28031</name>
</gene>
<proteinExistence type="predicted"/>
<feature type="region of interest" description="Disordered" evidence="1">
    <location>
        <begin position="50"/>
        <end position="92"/>
    </location>
</feature>
<comment type="caution">
    <text evidence="2">The sequence shown here is derived from an EMBL/GenBank/DDBJ whole genome shotgun (WGS) entry which is preliminary data.</text>
</comment>
<dbReference type="EMBL" id="CAUYUJ010010259">
    <property type="protein sequence ID" value="CAK0828937.1"/>
    <property type="molecule type" value="Genomic_DNA"/>
</dbReference>
<dbReference type="Proteomes" id="UP001189429">
    <property type="component" value="Unassembled WGS sequence"/>
</dbReference>
<reference evidence="2" key="1">
    <citation type="submission" date="2023-10" db="EMBL/GenBank/DDBJ databases">
        <authorList>
            <person name="Chen Y."/>
            <person name="Shah S."/>
            <person name="Dougan E. K."/>
            <person name="Thang M."/>
            <person name="Chan C."/>
        </authorList>
    </citation>
    <scope>NUCLEOTIDE SEQUENCE [LARGE SCALE GENOMIC DNA]</scope>
</reference>
<evidence type="ECO:0000256" key="1">
    <source>
        <dbReference type="SAM" id="MobiDB-lite"/>
    </source>
</evidence>
<name>A0ABN9SAI1_9DINO</name>
<evidence type="ECO:0000313" key="2">
    <source>
        <dbReference type="EMBL" id="CAK0828937.1"/>
    </source>
</evidence>
<feature type="region of interest" description="Disordered" evidence="1">
    <location>
        <begin position="117"/>
        <end position="144"/>
    </location>
</feature>
<evidence type="ECO:0000313" key="3">
    <source>
        <dbReference type="Proteomes" id="UP001189429"/>
    </source>
</evidence>
<accession>A0ABN9SAI1</accession>
<protein>
    <submittedName>
        <fullName evidence="2">Uncharacterized protein</fullName>
    </submittedName>
</protein>
<sequence>MQRRAAAASADGSGALPAGSFHHVHLRRRLQTLPVVWLRAVRLGPRGVGLRRSRGAAVPPSGGPAPAAALFGRRAGSNGMSPTPSSSSGGVEVDRRIRSWRYNADGALAQVGATLGHEEEEASQPGRHLRPQQHPPAWAASRVW</sequence>
<keyword evidence="3" id="KW-1185">Reference proteome</keyword>
<feature type="compositionally biased region" description="Low complexity" evidence="1">
    <location>
        <begin position="55"/>
        <end position="90"/>
    </location>
</feature>
<organism evidence="2 3">
    <name type="scientific">Prorocentrum cordatum</name>
    <dbReference type="NCBI Taxonomy" id="2364126"/>
    <lineage>
        <taxon>Eukaryota</taxon>
        <taxon>Sar</taxon>
        <taxon>Alveolata</taxon>
        <taxon>Dinophyceae</taxon>
        <taxon>Prorocentrales</taxon>
        <taxon>Prorocentraceae</taxon>
        <taxon>Prorocentrum</taxon>
    </lineage>
</organism>